<keyword evidence="1" id="KW-0805">Transcription regulation</keyword>
<dbReference type="PROSITE" id="PS00041">
    <property type="entry name" value="HTH_ARAC_FAMILY_1"/>
    <property type="match status" value="1"/>
</dbReference>
<keyword evidence="3" id="KW-0010">Activator</keyword>
<accession>A0A494XWM7</accession>
<dbReference type="RefSeq" id="WP_121088024.1">
    <property type="nucleotide sequence ID" value="NZ_RBZU01000007.1"/>
</dbReference>
<dbReference type="PRINTS" id="PR00032">
    <property type="entry name" value="HTHARAC"/>
</dbReference>
<dbReference type="GO" id="GO:0043565">
    <property type="term" value="F:sequence-specific DNA binding"/>
    <property type="evidence" value="ECO:0007669"/>
    <property type="project" value="InterPro"/>
</dbReference>
<organism evidence="6 7">
    <name type="scientific">Pararobbsia silviterrae</name>
    <dbReference type="NCBI Taxonomy" id="1792498"/>
    <lineage>
        <taxon>Bacteria</taxon>
        <taxon>Pseudomonadati</taxon>
        <taxon>Pseudomonadota</taxon>
        <taxon>Betaproteobacteria</taxon>
        <taxon>Burkholderiales</taxon>
        <taxon>Burkholderiaceae</taxon>
        <taxon>Pararobbsia</taxon>
    </lineage>
</organism>
<dbReference type="AlphaFoldDB" id="A0A494XWM7"/>
<evidence type="ECO:0000256" key="3">
    <source>
        <dbReference type="ARBA" id="ARBA00023159"/>
    </source>
</evidence>
<reference evidence="6 7" key="1">
    <citation type="submission" date="2018-10" db="EMBL/GenBank/DDBJ databases">
        <title>Robbsia sp. DHC34, isolated from soil.</title>
        <authorList>
            <person name="Gao Z.-H."/>
            <person name="Qiu L.-H."/>
        </authorList>
    </citation>
    <scope>NUCLEOTIDE SEQUENCE [LARGE SCALE GENOMIC DNA]</scope>
    <source>
        <strain evidence="6 7">DHC34</strain>
    </source>
</reference>
<dbReference type="InterPro" id="IPR014710">
    <property type="entry name" value="RmlC-like_jellyroll"/>
</dbReference>
<evidence type="ECO:0000256" key="4">
    <source>
        <dbReference type="ARBA" id="ARBA00023163"/>
    </source>
</evidence>
<evidence type="ECO:0000256" key="2">
    <source>
        <dbReference type="ARBA" id="ARBA00023125"/>
    </source>
</evidence>
<dbReference type="InterPro" id="IPR037923">
    <property type="entry name" value="HTH-like"/>
</dbReference>
<dbReference type="Gene3D" id="2.60.120.10">
    <property type="entry name" value="Jelly Rolls"/>
    <property type="match status" value="1"/>
</dbReference>
<dbReference type="SUPFAM" id="SSF46689">
    <property type="entry name" value="Homeodomain-like"/>
    <property type="match status" value="1"/>
</dbReference>
<protein>
    <submittedName>
        <fullName evidence="6">AraC family transcriptional regulator</fullName>
    </submittedName>
</protein>
<dbReference type="Gene3D" id="1.10.10.60">
    <property type="entry name" value="Homeodomain-like"/>
    <property type="match status" value="2"/>
</dbReference>
<dbReference type="Pfam" id="PF02311">
    <property type="entry name" value="AraC_binding"/>
    <property type="match status" value="1"/>
</dbReference>
<gene>
    <name evidence="6" type="ORF">D7S86_16930</name>
</gene>
<evidence type="ECO:0000313" key="6">
    <source>
        <dbReference type="EMBL" id="RKP53396.1"/>
    </source>
</evidence>
<dbReference type="InterPro" id="IPR018060">
    <property type="entry name" value="HTH_AraC"/>
</dbReference>
<feature type="domain" description="HTH araC/xylS-type" evidence="5">
    <location>
        <begin position="187"/>
        <end position="287"/>
    </location>
</feature>
<dbReference type="InterPro" id="IPR020449">
    <property type="entry name" value="Tscrpt_reg_AraC-type_HTH"/>
</dbReference>
<keyword evidence="2" id="KW-0238">DNA-binding</keyword>
<dbReference type="PANTHER" id="PTHR46796">
    <property type="entry name" value="HTH-TYPE TRANSCRIPTIONAL ACTIVATOR RHAS-RELATED"/>
    <property type="match status" value="1"/>
</dbReference>
<dbReference type="InterPro" id="IPR050204">
    <property type="entry name" value="AraC_XylS_family_regulators"/>
</dbReference>
<name>A0A494XWM7_9BURK</name>
<comment type="caution">
    <text evidence="6">The sequence shown here is derived from an EMBL/GenBank/DDBJ whole genome shotgun (WGS) entry which is preliminary data.</text>
</comment>
<dbReference type="GO" id="GO:0003700">
    <property type="term" value="F:DNA-binding transcription factor activity"/>
    <property type="evidence" value="ECO:0007669"/>
    <property type="project" value="InterPro"/>
</dbReference>
<dbReference type="EMBL" id="RBZU01000007">
    <property type="protein sequence ID" value="RKP53396.1"/>
    <property type="molecule type" value="Genomic_DNA"/>
</dbReference>
<dbReference type="InterPro" id="IPR009057">
    <property type="entry name" value="Homeodomain-like_sf"/>
</dbReference>
<dbReference type="SMART" id="SM00342">
    <property type="entry name" value="HTH_ARAC"/>
    <property type="match status" value="1"/>
</dbReference>
<proteinExistence type="predicted"/>
<evidence type="ECO:0000313" key="7">
    <source>
        <dbReference type="Proteomes" id="UP000270342"/>
    </source>
</evidence>
<dbReference type="SUPFAM" id="SSF51215">
    <property type="entry name" value="Regulatory protein AraC"/>
    <property type="match status" value="1"/>
</dbReference>
<dbReference type="Proteomes" id="UP000270342">
    <property type="component" value="Unassembled WGS sequence"/>
</dbReference>
<keyword evidence="7" id="KW-1185">Reference proteome</keyword>
<dbReference type="Pfam" id="PF12833">
    <property type="entry name" value="HTH_18"/>
    <property type="match status" value="1"/>
</dbReference>
<evidence type="ECO:0000259" key="5">
    <source>
        <dbReference type="PROSITE" id="PS01124"/>
    </source>
</evidence>
<dbReference type="InterPro" id="IPR003313">
    <property type="entry name" value="AraC-bd"/>
</dbReference>
<dbReference type="OrthoDB" id="3631840at2"/>
<keyword evidence="4" id="KW-0804">Transcription</keyword>
<dbReference type="InterPro" id="IPR018062">
    <property type="entry name" value="HTH_AraC-typ_CS"/>
</dbReference>
<dbReference type="PROSITE" id="PS01124">
    <property type="entry name" value="HTH_ARAC_FAMILY_2"/>
    <property type="match status" value="1"/>
</dbReference>
<evidence type="ECO:0000256" key="1">
    <source>
        <dbReference type="ARBA" id="ARBA00023015"/>
    </source>
</evidence>
<sequence length="296" mass="32779">MHPSHTPAPLIESGSVTTLRQPNLSASFQLTGAHTRDVPAGWSYPRHDHPYFEICLLESGRQETRLTGRTLDQSPNDLLLLCPFDAHASVTPVESKLYCIHFDIDELALRRLLCRGGSRLIGAESAVGQRLRPILERMRAIPTHKGLTSRLELASGLFALFAVLAGAYQVEYAALPELPQATLQTATRLAERIEREVDAGGAATIESMIRQLGYHPDYGNSMFRQVFGVSARQYESTLRLRRAKMLLLDDVLSIGEIAARLGYADGNRFSRQFKRWCGVSPAAFRVQPDQAAPRAA</sequence>